<feature type="binding site" evidence="9">
    <location>
        <position position="64"/>
    </location>
    <ligand>
        <name>[4Fe-4S] cluster</name>
        <dbReference type="ChEBI" id="CHEBI:49883"/>
        <label>2</label>
    </ligand>
</feature>
<sequence length="316" mass="35846">MNTQNITTIERQAMVFNVQKYSLYDGPGIRTIVFFKGCPLRCQWCANPEGLERKFEVMYKESVCSDCRACVEVCPMGIHYMDENDQHQVRRDIACNGCRACVDVCPMAALNITGEIKTISELMEVIHEDDAFYEQSGGGVTLSGGECTAQPEAALALLQACRADGIHTAIETCGHTRMDRILQIAEYVNLFLFDLKHMNPVRHNELTGISNEKILANLQEILKAGHQVQIRMPMLKMINDSREEIQQIIDFLLPYKDYSNFLGIDLLPYHKLGVNKYGQLGMEYPVAGDPSLSESDLDRIEGWIKEYEFPVRVVRH</sequence>
<keyword evidence="7 9" id="KW-0411">Iron-sulfur</keyword>
<keyword evidence="14" id="KW-1185">Reference proteome</keyword>
<dbReference type="Proteomes" id="UP000183039">
    <property type="component" value="Unassembled WGS sequence"/>
</dbReference>
<evidence type="ECO:0000256" key="9">
    <source>
        <dbReference type="HAMAP-Rule" id="MF_02059"/>
    </source>
</evidence>
<keyword evidence="9" id="KW-0677">Repeat</keyword>
<dbReference type="InterPro" id="IPR017900">
    <property type="entry name" value="4Fe4S_Fe_S_CS"/>
</dbReference>
<protein>
    <recommendedName>
        <fullName evidence="9">Choline trimethylamine-lyase activating enzyme</fullName>
        <ecNumber evidence="9">1.97.1.-</ecNumber>
    </recommendedName>
    <alternativeName>
        <fullName evidence="9">Choline utilization protein D</fullName>
    </alternativeName>
    <alternativeName>
        <fullName evidence="9">GRE activase CutD</fullName>
    </alternativeName>
    <alternativeName>
        <fullName evidence="9">Glycyl-radical enzyme activating enzyme CutD</fullName>
        <shortName evidence="9">GRE activating enzyme CutD</shortName>
    </alternativeName>
</protein>
<evidence type="ECO:0000256" key="7">
    <source>
        <dbReference type="ARBA" id="ARBA00023014"/>
    </source>
</evidence>
<dbReference type="GO" id="GO:0016491">
    <property type="term" value="F:oxidoreductase activity"/>
    <property type="evidence" value="ECO:0007669"/>
    <property type="project" value="UniProtKB-UniRule"/>
</dbReference>
<comment type="cofactor">
    <cofactor evidence="9">
        <name>[4Fe-4S] cluster</name>
        <dbReference type="ChEBI" id="CHEBI:49883"/>
    </cofactor>
    <text evidence="9">Binds 2 [4Fe-4S] clusters. One cluster is coordinated with 3 cysteines and an exchangeable S-adenosyl-L-methionine.</text>
</comment>
<evidence type="ECO:0000313" key="13">
    <source>
        <dbReference type="EMBL" id="OJG91757.1"/>
    </source>
</evidence>
<comment type="function">
    <text evidence="9">Catalyzes activation of the choline trimethylamine-lyase CutC under anaerobic conditions by generation of an organic free radical on a glycine residue, via an homolytic cleavage of S-adenosyl-L-methionine (SAM).</text>
</comment>
<gene>
    <name evidence="9" type="primary">cutD</name>
    <name evidence="12" type="ORF">ATZ33_06445</name>
    <name evidence="13" type="ORF">RV15_GL000424</name>
</gene>
<dbReference type="EMBL" id="JXLC01000011">
    <property type="protein sequence ID" value="OJG91757.1"/>
    <property type="molecule type" value="Genomic_DNA"/>
</dbReference>
<evidence type="ECO:0000256" key="6">
    <source>
        <dbReference type="ARBA" id="ARBA00023004"/>
    </source>
</evidence>
<dbReference type="NCBIfam" id="TIGR04395">
    <property type="entry name" value="cutC_activ_rSAM"/>
    <property type="match status" value="1"/>
</dbReference>
<dbReference type="SFLD" id="SFLDG01066">
    <property type="entry name" value="organic_radical-activating_enz"/>
    <property type="match status" value="1"/>
</dbReference>
<keyword evidence="2 9" id="KW-0004">4Fe-4S</keyword>
<feature type="domain" description="Radical SAM core" evidence="11">
    <location>
        <begin position="24"/>
        <end position="310"/>
    </location>
</feature>
<dbReference type="EMBL" id="CP013614">
    <property type="protein sequence ID" value="ALS01019.1"/>
    <property type="molecule type" value="Genomic_DNA"/>
</dbReference>
<dbReference type="PANTHER" id="PTHR30352">
    <property type="entry name" value="PYRUVATE FORMATE-LYASE-ACTIVATING ENZYME"/>
    <property type="match status" value="1"/>
</dbReference>
<dbReference type="OrthoDB" id="9782387at2"/>
<keyword evidence="5 9" id="KW-0560">Oxidoreductase</keyword>
<dbReference type="AlphaFoldDB" id="A0A0S3K9K9"/>
<dbReference type="PROSITE" id="PS01087">
    <property type="entry name" value="RADICAL_ACTIVATING"/>
    <property type="match status" value="1"/>
</dbReference>
<evidence type="ECO:0000256" key="8">
    <source>
        <dbReference type="ARBA" id="ARBA00047365"/>
    </source>
</evidence>
<dbReference type="SFLD" id="SFLDS00029">
    <property type="entry name" value="Radical_SAM"/>
    <property type="match status" value="1"/>
</dbReference>
<comment type="pathway">
    <text evidence="9">Amine and polyamine metabolism; choline degradation.</text>
</comment>
<evidence type="ECO:0000259" key="10">
    <source>
        <dbReference type="PROSITE" id="PS51379"/>
    </source>
</evidence>
<dbReference type="Pfam" id="PF13187">
    <property type="entry name" value="Fer4_9"/>
    <property type="match status" value="1"/>
</dbReference>
<keyword evidence="6 9" id="KW-0408">Iron</keyword>
<feature type="binding site" evidence="9">
    <location>
        <position position="270"/>
    </location>
    <ligand>
        <name>S-adenosyl-L-methionine</name>
        <dbReference type="ChEBI" id="CHEBI:59789"/>
    </ligand>
</feature>
<feature type="binding site" evidence="9">
    <location>
        <begin position="194"/>
        <end position="196"/>
    </location>
    <ligand>
        <name>S-adenosyl-L-methionine</name>
        <dbReference type="ChEBI" id="CHEBI:59789"/>
    </ligand>
</feature>
<feature type="binding site" evidence="9">
    <location>
        <position position="45"/>
    </location>
    <ligand>
        <name>[4Fe-4S] cluster</name>
        <dbReference type="ChEBI" id="CHEBI:49883"/>
        <label>1</label>
        <note>4Fe-4S-S-AdoMet</note>
    </ligand>
</feature>
<feature type="domain" description="4Fe-4S ferredoxin-type" evidence="10">
    <location>
        <begin position="85"/>
        <end position="115"/>
    </location>
</feature>
<dbReference type="SUPFAM" id="SSF102114">
    <property type="entry name" value="Radical SAM enzymes"/>
    <property type="match status" value="1"/>
</dbReference>
<dbReference type="InterPro" id="IPR001989">
    <property type="entry name" value="Radical_activat_CS"/>
</dbReference>
<dbReference type="GO" id="GO:0042426">
    <property type="term" value="P:choline catabolic process"/>
    <property type="evidence" value="ECO:0007669"/>
    <property type="project" value="UniProtKB-UniRule"/>
</dbReference>
<dbReference type="PROSITE" id="PS51379">
    <property type="entry name" value="4FE4S_FER_2"/>
    <property type="match status" value="2"/>
</dbReference>
<dbReference type="PROSITE" id="PS51918">
    <property type="entry name" value="RADICAL_SAM"/>
    <property type="match status" value="1"/>
</dbReference>
<dbReference type="PROSITE" id="PS00198">
    <property type="entry name" value="4FE4S_FER_1"/>
    <property type="match status" value="2"/>
</dbReference>
<dbReference type="InterPro" id="IPR030905">
    <property type="entry name" value="CutC_activ_rSAM"/>
</dbReference>
<feature type="binding site" evidence="9">
    <location>
        <begin position="44"/>
        <end position="46"/>
    </location>
    <ligand>
        <name>S-adenosyl-L-methionine</name>
        <dbReference type="ChEBI" id="CHEBI:59789"/>
    </ligand>
</feature>
<comment type="similarity">
    <text evidence="1 9">Belongs to the organic radical-activating enzymes family.</text>
</comment>
<name>A0A0S3K9K9_9ENTE</name>
<evidence type="ECO:0000313" key="12">
    <source>
        <dbReference type="EMBL" id="ALS01019.1"/>
    </source>
</evidence>
<dbReference type="GO" id="GO:0051539">
    <property type="term" value="F:4 iron, 4 sulfur cluster binding"/>
    <property type="evidence" value="ECO:0007669"/>
    <property type="project" value="UniProtKB-UniRule"/>
</dbReference>
<comment type="catalytic activity">
    <reaction evidence="8 9">
        <text>glycyl-[protein] + reduced [flavodoxin] + S-adenosyl-L-methionine = glycin-2-yl radical-[protein] + semiquinone [flavodoxin] + 5'-deoxyadenosine + L-methionine + H(+)</text>
        <dbReference type="Rhea" id="RHEA:61976"/>
        <dbReference type="Rhea" id="RHEA-COMP:10622"/>
        <dbReference type="Rhea" id="RHEA-COMP:14480"/>
        <dbReference type="Rhea" id="RHEA-COMP:15993"/>
        <dbReference type="Rhea" id="RHEA-COMP:15994"/>
        <dbReference type="ChEBI" id="CHEBI:15378"/>
        <dbReference type="ChEBI" id="CHEBI:17319"/>
        <dbReference type="ChEBI" id="CHEBI:29947"/>
        <dbReference type="ChEBI" id="CHEBI:32722"/>
        <dbReference type="ChEBI" id="CHEBI:57618"/>
        <dbReference type="ChEBI" id="CHEBI:57844"/>
        <dbReference type="ChEBI" id="CHEBI:59789"/>
        <dbReference type="ChEBI" id="CHEBI:140311"/>
    </reaction>
</comment>
<dbReference type="InterPro" id="IPR007197">
    <property type="entry name" value="rSAM"/>
</dbReference>
<evidence type="ECO:0000256" key="1">
    <source>
        <dbReference type="ARBA" id="ARBA00009777"/>
    </source>
</evidence>
<reference evidence="13 15" key="1">
    <citation type="submission" date="2014-12" db="EMBL/GenBank/DDBJ databases">
        <title>Draft genome sequences of 29 type strains of Enterococci.</title>
        <authorList>
            <person name="Zhong Z."/>
            <person name="Sun Z."/>
            <person name="Liu W."/>
            <person name="Zhang W."/>
            <person name="Zhang H."/>
        </authorList>
    </citation>
    <scope>NUCLEOTIDE SEQUENCE [LARGE SCALE GENOMIC DNA]</scope>
    <source>
        <strain evidence="13 15">DSM 22801</strain>
    </source>
</reference>
<dbReference type="InterPro" id="IPR058240">
    <property type="entry name" value="rSAM_sf"/>
</dbReference>
<feature type="binding site" evidence="9">
    <location>
        <position position="145"/>
    </location>
    <ligand>
        <name>S-adenosyl-L-methionine</name>
        <dbReference type="ChEBI" id="CHEBI:59789"/>
    </ligand>
</feature>
<accession>A0A0S3K9K9</accession>
<feature type="binding site" evidence="9">
    <location>
        <position position="38"/>
    </location>
    <ligand>
        <name>[4Fe-4S] cluster</name>
        <dbReference type="ChEBI" id="CHEBI:49883"/>
        <label>1</label>
        <note>4Fe-4S-S-AdoMet</note>
    </ligand>
</feature>
<evidence type="ECO:0000256" key="2">
    <source>
        <dbReference type="ARBA" id="ARBA00022485"/>
    </source>
</evidence>
<dbReference type="SFLD" id="SFLDG01118">
    <property type="entry name" value="activating_enzymes__group_2"/>
    <property type="match status" value="1"/>
</dbReference>
<dbReference type="PIRSF" id="PIRSF000371">
    <property type="entry name" value="PFL_act_enz"/>
    <property type="match status" value="1"/>
</dbReference>
<evidence type="ECO:0000313" key="14">
    <source>
        <dbReference type="Proteomes" id="UP000065511"/>
    </source>
</evidence>
<dbReference type="InterPro" id="IPR017896">
    <property type="entry name" value="4Fe4S_Fe-S-bd"/>
</dbReference>
<feature type="binding site" evidence="9">
    <location>
        <position position="42"/>
    </location>
    <ligand>
        <name>[4Fe-4S] cluster</name>
        <dbReference type="ChEBI" id="CHEBI:49883"/>
        <label>1</label>
        <note>4Fe-4S-S-AdoMet</note>
    </ligand>
</feature>
<feature type="binding site" evidence="9">
    <location>
        <position position="105"/>
    </location>
    <ligand>
        <name>[4Fe-4S] cluster</name>
        <dbReference type="ChEBI" id="CHEBI:49883"/>
        <label>2</label>
    </ligand>
</feature>
<dbReference type="Pfam" id="PF04055">
    <property type="entry name" value="Radical_SAM"/>
    <property type="match status" value="1"/>
</dbReference>
<feature type="binding site" evidence="9">
    <location>
        <position position="70"/>
    </location>
    <ligand>
        <name>[4Fe-4S] cluster</name>
        <dbReference type="ChEBI" id="CHEBI:49883"/>
        <label>2</label>
    </ligand>
</feature>
<dbReference type="HAMAP" id="MF_02059">
    <property type="entry name" value="Activ_enz_CutD"/>
    <property type="match status" value="1"/>
</dbReference>
<evidence type="ECO:0000256" key="4">
    <source>
        <dbReference type="ARBA" id="ARBA00022723"/>
    </source>
</evidence>
<feature type="domain" description="4Fe-4S ferredoxin-type" evidence="10">
    <location>
        <begin position="55"/>
        <end position="84"/>
    </location>
</feature>
<dbReference type="EC" id="1.97.1.-" evidence="9"/>
<dbReference type="RefSeq" id="WP_071877757.1">
    <property type="nucleotide sequence ID" value="NZ_JXLC01000011.1"/>
</dbReference>
<dbReference type="InterPro" id="IPR034457">
    <property type="entry name" value="Organic_radical-activating"/>
</dbReference>
<reference evidence="12 14" key="2">
    <citation type="submission" date="2015-12" db="EMBL/GenBank/DDBJ databases">
        <authorList>
            <person name="Lauer A."/>
            <person name="Humrighouse B."/>
            <person name="Loparev V."/>
            <person name="Shewmaker P.L."/>
            <person name="Whitney A.M."/>
            <person name="McLaughlin R.W."/>
        </authorList>
    </citation>
    <scope>NUCLEOTIDE SEQUENCE [LARGE SCALE GENOMIC DNA]</scope>
    <source>
        <strain evidence="12 14">LMG 23085</strain>
    </source>
</reference>
<dbReference type="Gene3D" id="3.30.70.20">
    <property type="match status" value="1"/>
</dbReference>
<dbReference type="GO" id="GO:0046872">
    <property type="term" value="F:metal ion binding"/>
    <property type="evidence" value="ECO:0007669"/>
    <property type="project" value="UniProtKB-KW"/>
</dbReference>
<organism evidence="13 15">
    <name type="scientific">Enterococcus silesiacus</name>
    <dbReference type="NCBI Taxonomy" id="332949"/>
    <lineage>
        <taxon>Bacteria</taxon>
        <taxon>Bacillati</taxon>
        <taxon>Bacillota</taxon>
        <taxon>Bacilli</taxon>
        <taxon>Lactobacillales</taxon>
        <taxon>Enterococcaceae</taxon>
        <taxon>Enterococcus</taxon>
    </lineage>
</organism>
<dbReference type="SUPFAM" id="SSF54862">
    <property type="entry name" value="4Fe-4S ferredoxins"/>
    <property type="match status" value="1"/>
</dbReference>
<dbReference type="Proteomes" id="UP000065511">
    <property type="component" value="Chromosome"/>
</dbReference>
<dbReference type="KEGG" id="ess:ATZ33_06445"/>
<dbReference type="NCBIfam" id="TIGR02494">
    <property type="entry name" value="PFLE_PFLC"/>
    <property type="match status" value="1"/>
</dbReference>
<dbReference type="InterPro" id="IPR012839">
    <property type="entry name" value="Organic_radical_activase"/>
</dbReference>
<dbReference type="PANTHER" id="PTHR30352:SF4">
    <property type="entry name" value="PYRUVATE FORMATE-LYASE 2-ACTIVATING ENZYME"/>
    <property type="match status" value="1"/>
</dbReference>
<evidence type="ECO:0000256" key="5">
    <source>
        <dbReference type="ARBA" id="ARBA00023002"/>
    </source>
</evidence>
<dbReference type="Gene3D" id="3.80.30.10">
    <property type="entry name" value="pyruvate-formate lyase- activating enzyme"/>
    <property type="match status" value="1"/>
</dbReference>
<dbReference type="InterPro" id="IPR040074">
    <property type="entry name" value="BssD/PflA/YjjW"/>
</dbReference>
<evidence type="ECO:0000259" key="11">
    <source>
        <dbReference type="PROSITE" id="PS51918"/>
    </source>
</evidence>
<proteinExistence type="inferred from homology"/>
<keyword evidence="3 9" id="KW-0949">S-adenosyl-L-methionine</keyword>
<evidence type="ECO:0000313" key="15">
    <source>
        <dbReference type="Proteomes" id="UP000183039"/>
    </source>
</evidence>
<evidence type="ECO:0000256" key="3">
    <source>
        <dbReference type="ARBA" id="ARBA00022691"/>
    </source>
</evidence>
<feature type="binding site" evidence="9">
    <location>
        <position position="67"/>
    </location>
    <ligand>
        <name>[4Fe-4S] cluster</name>
        <dbReference type="ChEBI" id="CHEBI:49883"/>
        <label>2</label>
    </ligand>
</feature>
<keyword evidence="4 9" id="KW-0479">Metal-binding</keyword>